<dbReference type="EMBL" id="JAAOAK010000520">
    <property type="protein sequence ID" value="KAF5662586.1"/>
    <property type="molecule type" value="Genomic_DNA"/>
</dbReference>
<reference evidence="8 9" key="1">
    <citation type="submission" date="2020-05" db="EMBL/GenBank/DDBJ databases">
        <title>Identification and distribution of gene clusters putatively required for synthesis of sphingolipid metabolism inhibitors in phylogenetically diverse species of the filamentous fungus Fusarium.</title>
        <authorList>
            <person name="Kim H.-S."/>
            <person name="Busman M."/>
            <person name="Brown D.W."/>
            <person name="Divon H."/>
            <person name="Uhlig S."/>
            <person name="Proctor R.H."/>
        </authorList>
    </citation>
    <scope>NUCLEOTIDE SEQUENCE [LARGE SCALE GENOMIC DNA]</scope>
    <source>
        <strain evidence="8 9">NRRL 25311</strain>
    </source>
</reference>
<comment type="caution">
    <text evidence="8">The sequence shown here is derived from an EMBL/GenBank/DDBJ whole genome shotgun (WGS) entry which is preliminary data.</text>
</comment>
<evidence type="ECO:0000256" key="3">
    <source>
        <dbReference type="ARBA" id="ARBA00022833"/>
    </source>
</evidence>
<organism evidence="8 9">
    <name type="scientific">Fusarium denticulatum</name>
    <dbReference type="NCBI Taxonomy" id="48507"/>
    <lineage>
        <taxon>Eukaryota</taxon>
        <taxon>Fungi</taxon>
        <taxon>Dikarya</taxon>
        <taxon>Ascomycota</taxon>
        <taxon>Pezizomycotina</taxon>
        <taxon>Sordariomycetes</taxon>
        <taxon>Hypocreomycetidae</taxon>
        <taxon>Hypocreales</taxon>
        <taxon>Nectriaceae</taxon>
        <taxon>Fusarium</taxon>
        <taxon>Fusarium fujikuroi species complex</taxon>
    </lineage>
</organism>
<keyword evidence="9" id="KW-1185">Reference proteome</keyword>
<dbReference type="Pfam" id="PF06839">
    <property type="entry name" value="Zn_ribbon_GRF"/>
    <property type="match status" value="1"/>
</dbReference>
<evidence type="ECO:0000256" key="4">
    <source>
        <dbReference type="PROSITE-ProRule" id="PRU01343"/>
    </source>
</evidence>
<evidence type="ECO:0000256" key="5">
    <source>
        <dbReference type="SAM" id="Coils"/>
    </source>
</evidence>
<keyword evidence="2 4" id="KW-0863">Zinc-finger</keyword>
<keyword evidence="5" id="KW-0175">Coiled coil</keyword>
<feature type="compositionally biased region" description="Polar residues" evidence="6">
    <location>
        <begin position="82"/>
        <end position="109"/>
    </location>
</feature>
<sequence>MAGFRNNEWYCHCNDQATQYTSKKEASYGQKFYRCPNRDYGQCSFFLWEKDEAKEKQKYVNAGSPSTPQTPRKQGSRDASEAPSSQASTVKSKPSSPEQTSLYYTTMKSPGSPPHASGEGQDALLSTFDNLKVDASRDEASNLFDDIRAILARESIVPRTSTNSLLRNAIKKRMAVHQQQIRTLEESLEELVLQLDEAESR</sequence>
<evidence type="ECO:0000256" key="1">
    <source>
        <dbReference type="ARBA" id="ARBA00022723"/>
    </source>
</evidence>
<evidence type="ECO:0000313" key="8">
    <source>
        <dbReference type="EMBL" id="KAF5662586.1"/>
    </source>
</evidence>
<feature type="domain" description="GRF-type" evidence="7">
    <location>
        <begin position="11"/>
        <end position="52"/>
    </location>
</feature>
<evidence type="ECO:0000313" key="9">
    <source>
        <dbReference type="Proteomes" id="UP000562682"/>
    </source>
</evidence>
<dbReference type="GO" id="GO:0008270">
    <property type="term" value="F:zinc ion binding"/>
    <property type="evidence" value="ECO:0007669"/>
    <property type="project" value="UniProtKB-KW"/>
</dbReference>
<dbReference type="PANTHER" id="PTHR33680">
    <property type="entry name" value="OS07G0190500 PROTEIN"/>
    <property type="match status" value="1"/>
</dbReference>
<proteinExistence type="predicted"/>
<feature type="coiled-coil region" evidence="5">
    <location>
        <begin position="167"/>
        <end position="201"/>
    </location>
</feature>
<dbReference type="InterPro" id="IPR010666">
    <property type="entry name" value="Znf_GRF"/>
</dbReference>
<name>A0A8H5T471_9HYPO</name>
<evidence type="ECO:0000256" key="2">
    <source>
        <dbReference type="ARBA" id="ARBA00022771"/>
    </source>
</evidence>
<keyword evidence="1" id="KW-0479">Metal-binding</keyword>
<evidence type="ECO:0000256" key="6">
    <source>
        <dbReference type="SAM" id="MobiDB-lite"/>
    </source>
</evidence>
<dbReference type="AlphaFoldDB" id="A0A8H5T471"/>
<feature type="region of interest" description="Disordered" evidence="6">
    <location>
        <begin position="57"/>
        <end position="122"/>
    </location>
</feature>
<gene>
    <name evidence="8" type="ORF">FDENT_13315</name>
</gene>
<evidence type="ECO:0000259" key="7">
    <source>
        <dbReference type="PROSITE" id="PS51999"/>
    </source>
</evidence>
<dbReference type="PANTHER" id="PTHR33680:SF1">
    <property type="entry name" value="OS05G0489500 PROTEIN"/>
    <property type="match status" value="1"/>
</dbReference>
<dbReference type="PROSITE" id="PS51999">
    <property type="entry name" value="ZF_GRF"/>
    <property type="match status" value="1"/>
</dbReference>
<accession>A0A8H5T471</accession>
<keyword evidence="3" id="KW-0862">Zinc</keyword>
<feature type="compositionally biased region" description="Polar residues" evidence="6">
    <location>
        <begin position="63"/>
        <end position="73"/>
    </location>
</feature>
<dbReference type="Proteomes" id="UP000562682">
    <property type="component" value="Unassembled WGS sequence"/>
</dbReference>
<protein>
    <submittedName>
        <fullName evidence="8">Px domain-containing protein</fullName>
    </submittedName>
</protein>